<dbReference type="Proteomes" id="UP000886998">
    <property type="component" value="Unassembled WGS sequence"/>
</dbReference>
<protein>
    <submittedName>
        <fullName evidence="1">Uncharacterized protein</fullName>
    </submittedName>
</protein>
<proteinExistence type="predicted"/>
<evidence type="ECO:0000313" key="2">
    <source>
        <dbReference type="Proteomes" id="UP000886998"/>
    </source>
</evidence>
<dbReference type="AlphaFoldDB" id="A0A8X6I7P7"/>
<organism evidence="1 2">
    <name type="scientific">Trichonephila inaurata madagascariensis</name>
    <dbReference type="NCBI Taxonomy" id="2747483"/>
    <lineage>
        <taxon>Eukaryota</taxon>
        <taxon>Metazoa</taxon>
        <taxon>Ecdysozoa</taxon>
        <taxon>Arthropoda</taxon>
        <taxon>Chelicerata</taxon>
        <taxon>Arachnida</taxon>
        <taxon>Araneae</taxon>
        <taxon>Araneomorphae</taxon>
        <taxon>Entelegynae</taxon>
        <taxon>Araneoidea</taxon>
        <taxon>Nephilidae</taxon>
        <taxon>Trichonephila</taxon>
        <taxon>Trichonephila inaurata</taxon>
    </lineage>
</organism>
<sequence>MLESFLMHGRQFMAFLRKDYCAHGMWIEVGDVVFPETDEAAFDIMLKEALKMFDEKEEMKEFKRYFEQNLQCLEAKYGHIVTGSGME</sequence>
<evidence type="ECO:0000313" key="1">
    <source>
        <dbReference type="EMBL" id="GFS34346.1"/>
    </source>
</evidence>
<reference evidence="1" key="1">
    <citation type="submission" date="2020-08" db="EMBL/GenBank/DDBJ databases">
        <title>Multicomponent nature underlies the extraordinary mechanical properties of spider dragline silk.</title>
        <authorList>
            <person name="Kono N."/>
            <person name="Nakamura H."/>
            <person name="Mori M."/>
            <person name="Yoshida Y."/>
            <person name="Ohtoshi R."/>
            <person name="Malay A.D."/>
            <person name="Moran D.A.P."/>
            <person name="Tomita M."/>
            <person name="Numata K."/>
            <person name="Arakawa K."/>
        </authorList>
    </citation>
    <scope>NUCLEOTIDE SEQUENCE</scope>
</reference>
<accession>A0A8X6I7P7</accession>
<comment type="caution">
    <text evidence="1">The sequence shown here is derived from an EMBL/GenBank/DDBJ whole genome shotgun (WGS) entry which is preliminary data.</text>
</comment>
<gene>
    <name evidence="1" type="ORF">TNIN_451501</name>
</gene>
<name>A0A8X6I7P7_9ARAC</name>
<dbReference type="EMBL" id="BMAV01024585">
    <property type="protein sequence ID" value="GFS34346.1"/>
    <property type="molecule type" value="Genomic_DNA"/>
</dbReference>
<keyword evidence="2" id="KW-1185">Reference proteome</keyword>